<dbReference type="AlphaFoldDB" id="A0A9P4N0U4"/>
<organism evidence="1 2">
    <name type="scientific">Lojkania enalia</name>
    <dbReference type="NCBI Taxonomy" id="147567"/>
    <lineage>
        <taxon>Eukaryota</taxon>
        <taxon>Fungi</taxon>
        <taxon>Dikarya</taxon>
        <taxon>Ascomycota</taxon>
        <taxon>Pezizomycotina</taxon>
        <taxon>Dothideomycetes</taxon>
        <taxon>Pleosporomycetidae</taxon>
        <taxon>Pleosporales</taxon>
        <taxon>Pleosporales incertae sedis</taxon>
        <taxon>Lojkania</taxon>
    </lineage>
</organism>
<dbReference type="Proteomes" id="UP000800093">
    <property type="component" value="Unassembled WGS sequence"/>
</dbReference>
<dbReference type="EMBL" id="ML986793">
    <property type="protein sequence ID" value="KAF2258044.1"/>
    <property type="molecule type" value="Genomic_DNA"/>
</dbReference>
<reference evidence="2" key="1">
    <citation type="journal article" date="2020" name="Stud. Mycol.">
        <title>101 Dothideomycetes genomes: A test case for predicting lifestyles and emergence of pathogens.</title>
        <authorList>
            <person name="Haridas S."/>
            <person name="Albert R."/>
            <person name="Binder M."/>
            <person name="Bloem J."/>
            <person name="LaButti K."/>
            <person name="Salamov A."/>
            <person name="Andreopoulos B."/>
            <person name="Baker S."/>
            <person name="Barry K."/>
            <person name="Bills G."/>
            <person name="Bluhm B."/>
            <person name="Cannon C."/>
            <person name="Castanera R."/>
            <person name="Culley D."/>
            <person name="Daum C."/>
            <person name="Ezra D."/>
            <person name="Gonzalez J."/>
            <person name="Henrissat B."/>
            <person name="Kuo A."/>
            <person name="Liang C."/>
            <person name="Lipzen A."/>
            <person name="Lutzoni F."/>
            <person name="Magnuson J."/>
            <person name="Mondo S."/>
            <person name="Nolan M."/>
            <person name="Ohm R."/>
            <person name="Pangilinan J."/>
            <person name="Park H.-J."/>
            <person name="Ramirez L."/>
            <person name="Alfaro M."/>
            <person name="Sun H."/>
            <person name="Tritt A."/>
            <person name="Yoshinaga Y."/>
            <person name="Zwiers L.-H."/>
            <person name="Turgeon B."/>
            <person name="Goodwin S."/>
            <person name="Spatafora J."/>
            <person name="Crous P."/>
            <person name="Grigoriev I."/>
        </authorList>
    </citation>
    <scope>NUCLEOTIDE SEQUENCE [LARGE SCALE GENOMIC DNA]</scope>
    <source>
        <strain evidence="2">CBS 304.66</strain>
    </source>
</reference>
<comment type="caution">
    <text evidence="1">The sequence shown here is derived from an EMBL/GenBank/DDBJ whole genome shotgun (WGS) entry which is preliminary data.</text>
</comment>
<sequence>MLLSLGPRHTPGAARDIMASLLSMGCFLIETSPSFPYYIVRPTQRPYYIDLFRPLLVLTHQLRLRVIYTC</sequence>
<keyword evidence="2" id="KW-1185">Reference proteome</keyword>
<evidence type="ECO:0000313" key="1">
    <source>
        <dbReference type="EMBL" id="KAF2258044.1"/>
    </source>
</evidence>
<gene>
    <name evidence="1" type="ORF">CC78DRAFT_151099</name>
</gene>
<accession>A0A9P4N0U4</accession>
<name>A0A9P4N0U4_9PLEO</name>
<protein>
    <submittedName>
        <fullName evidence="1">Uncharacterized protein</fullName>
    </submittedName>
</protein>
<proteinExistence type="predicted"/>
<evidence type="ECO:0000313" key="2">
    <source>
        <dbReference type="Proteomes" id="UP000800093"/>
    </source>
</evidence>